<dbReference type="Proteomes" id="UP000268094">
    <property type="component" value="Unassembled WGS sequence"/>
</dbReference>
<comment type="caution">
    <text evidence="1">The sequence shown here is derived from an EMBL/GenBank/DDBJ whole genome shotgun (WGS) entry which is preliminary data.</text>
</comment>
<evidence type="ECO:0000313" key="2">
    <source>
        <dbReference type="Proteomes" id="UP000268094"/>
    </source>
</evidence>
<protein>
    <submittedName>
        <fullName evidence="1">Transposase</fullName>
    </submittedName>
</protein>
<dbReference type="OrthoDB" id="9801450at2"/>
<reference evidence="2" key="1">
    <citation type="submission" date="2018-09" db="EMBL/GenBank/DDBJ databases">
        <authorList>
            <person name="Livingstone P.G."/>
            <person name="Whitworth D.E."/>
        </authorList>
    </citation>
    <scope>NUCLEOTIDE SEQUENCE [LARGE SCALE GENOMIC DNA]</scope>
    <source>
        <strain evidence="2">CA054A</strain>
    </source>
</reference>
<accession>A0A3A8HD80</accession>
<gene>
    <name evidence="1" type="ORF">D7V88_40720</name>
</gene>
<dbReference type="Pfam" id="PF05717">
    <property type="entry name" value="TnpB_IS66"/>
    <property type="match status" value="1"/>
</dbReference>
<proteinExistence type="predicted"/>
<sequence>MFTLPASVRVVLATEPVDMRKSIDGLMALVRTAWGEDVYSGHLFAFVSRRGDRIKVLTWSRGGFVLLYKRLETGRFRLPRVEADAKAVQLDATQLAMLLDGIDVAEVKRQPAWAPPGRTGS</sequence>
<keyword evidence="2" id="KW-1185">Reference proteome</keyword>
<organism evidence="1 2">
    <name type="scientific">Corallococcus terminator</name>
    <dbReference type="NCBI Taxonomy" id="2316733"/>
    <lineage>
        <taxon>Bacteria</taxon>
        <taxon>Pseudomonadati</taxon>
        <taxon>Myxococcota</taxon>
        <taxon>Myxococcia</taxon>
        <taxon>Myxococcales</taxon>
        <taxon>Cystobacterineae</taxon>
        <taxon>Myxococcaceae</taxon>
        <taxon>Corallococcus</taxon>
    </lineage>
</organism>
<name>A0A3A8HD80_9BACT</name>
<evidence type="ECO:0000313" key="1">
    <source>
        <dbReference type="EMBL" id="RKG68286.1"/>
    </source>
</evidence>
<dbReference type="NCBIfam" id="NF033819">
    <property type="entry name" value="IS66_TnpB"/>
    <property type="match status" value="1"/>
</dbReference>
<dbReference type="PANTHER" id="PTHR36455">
    <property type="match status" value="1"/>
</dbReference>
<dbReference type="InterPro" id="IPR008878">
    <property type="entry name" value="Transposase_IS66_Orf2"/>
</dbReference>
<dbReference type="PANTHER" id="PTHR36455:SF1">
    <property type="entry name" value="BLR8292 PROTEIN"/>
    <property type="match status" value="1"/>
</dbReference>
<dbReference type="AlphaFoldDB" id="A0A3A8HD80"/>
<dbReference type="RefSeq" id="WP_120545854.1">
    <property type="nucleotide sequence ID" value="NZ_RAVZ01000611.1"/>
</dbReference>
<dbReference type="EMBL" id="RAVZ01000611">
    <property type="protein sequence ID" value="RKG68286.1"/>
    <property type="molecule type" value="Genomic_DNA"/>
</dbReference>